<dbReference type="Pfam" id="PF02817">
    <property type="entry name" value="E3_binding"/>
    <property type="match status" value="1"/>
</dbReference>
<dbReference type="GeneTree" id="ENSGT00940000154943"/>
<keyword evidence="8 12" id="KW-0012">Acyltransferase</keyword>
<dbReference type="SUPFAM" id="SSF52777">
    <property type="entry name" value="CoA-dependent acyltransferases"/>
    <property type="match status" value="1"/>
</dbReference>
<feature type="domain" description="Peripheral subunit-binding (PSBD)" evidence="15">
    <location>
        <begin position="338"/>
        <end position="375"/>
    </location>
</feature>
<evidence type="ECO:0000256" key="13">
    <source>
        <dbReference type="SAM" id="MobiDB-lite"/>
    </source>
</evidence>
<evidence type="ECO:0000256" key="1">
    <source>
        <dbReference type="ARBA" id="ARBA00004305"/>
    </source>
</evidence>
<evidence type="ECO:0000256" key="10">
    <source>
        <dbReference type="ARBA" id="ARBA00046790"/>
    </source>
</evidence>
<evidence type="ECO:0000256" key="3">
    <source>
        <dbReference type="ARBA" id="ARBA00022526"/>
    </source>
</evidence>
<dbReference type="Proteomes" id="UP000005226">
    <property type="component" value="Chromosome 15"/>
</dbReference>
<evidence type="ECO:0000256" key="11">
    <source>
        <dbReference type="ARBA" id="ARBA00047887"/>
    </source>
</evidence>
<reference evidence="16" key="3">
    <citation type="submission" date="2025-09" db="UniProtKB">
        <authorList>
            <consortium name="Ensembl"/>
        </authorList>
    </citation>
    <scope>IDENTIFICATION</scope>
</reference>
<keyword evidence="4 12" id="KW-0808">Transferase</keyword>
<protein>
    <recommendedName>
        <fullName evidence="12">Acetyltransferase component of pyruvate dehydrogenase complex</fullName>
        <ecNumber evidence="12">2.3.1.12</ecNumber>
    </recommendedName>
</protein>
<keyword evidence="7" id="KW-0496">Mitochondrion</keyword>
<dbReference type="Gene3D" id="4.10.320.10">
    <property type="entry name" value="E3-binding domain"/>
    <property type="match status" value="1"/>
</dbReference>
<dbReference type="InterPro" id="IPR036625">
    <property type="entry name" value="E3-bd_dom_sf"/>
</dbReference>
<dbReference type="GO" id="GO:0006086">
    <property type="term" value="P:pyruvate decarboxylation to acetyl-CoA"/>
    <property type="evidence" value="ECO:0007669"/>
    <property type="project" value="Ensembl"/>
</dbReference>
<dbReference type="STRING" id="31033.ENSTRUP00000043667"/>
<dbReference type="PROSITE" id="PS50968">
    <property type="entry name" value="BIOTINYL_LIPOYL"/>
    <property type="match status" value="2"/>
</dbReference>
<dbReference type="InterPro" id="IPR006257">
    <property type="entry name" value="LAT1"/>
</dbReference>
<dbReference type="InterPro" id="IPR023213">
    <property type="entry name" value="CAT-like_dom_sf"/>
</dbReference>
<dbReference type="AlphaFoldDB" id="H2V386"/>
<comment type="subunit">
    <text evidence="10">Part of the pyruvate dehydrogenase complex (PDHc) that is a multi-enzyme complex composed of multiple copies of three enzymes, pyruvate dehydrogenase (subunits PDH1A and PDHB, E1 component), dihydrolipoamide acetyltransferase (DLAT, E2 component), and dihydrolipoamide dehydrogenase (DLD, E3 component) to which is added an additional protein the E3-binding protein (PDHX, E3BP). In terms of structural architecture, the E2 and E3BP components assemble into a 60meric central core with icosahedral symmetry. The central core is decorated with E1 and E3 proteins. Currently, two alternative models for the E2:E3BP stoichiometry are considered as being either 48:12 (E2(48)-E3BP(12)) or 40:20 (E2(40)-E3BP(20)). Interacts with PDK2 and PDK3. Interacts with SIRT4. Interacts with PDHB.</text>
</comment>
<feature type="domain" description="Lipoyl-binding" evidence="14">
    <location>
        <begin position="206"/>
        <end position="282"/>
    </location>
</feature>
<dbReference type="GO" id="GO:0045254">
    <property type="term" value="C:pyruvate dehydrogenase complex"/>
    <property type="evidence" value="ECO:0007669"/>
    <property type="project" value="UniProtKB-UniRule"/>
</dbReference>
<dbReference type="Pfam" id="PF00364">
    <property type="entry name" value="Biotin_lipoyl"/>
    <property type="match status" value="2"/>
</dbReference>
<dbReference type="InParanoid" id="H2V386"/>
<organism evidence="16 17">
    <name type="scientific">Takifugu rubripes</name>
    <name type="common">Japanese pufferfish</name>
    <name type="synonym">Fugu rubripes</name>
    <dbReference type="NCBI Taxonomy" id="31033"/>
    <lineage>
        <taxon>Eukaryota</taxon>
        <taxon>Metazoa</taxon>
        <taxon>Chordata</taxon>
        <taxon>Craniata</taxon>
        <taxon>Vertebrata</taxon>
        <taxon>Euteleostomi</taxon>
        <taxon>Actinopterygii</taxon>
        <taxon>Neopterygii</taxon>
        <taxon>Teleostei</taxon>
        <taxon>Neoteleostei</taxon>
        <taxon>Acanthomorphata</taxon>
        <taxon>Eupercaria</taxon>
        <taxon>Tetraodontiformes</taxon>
        <taxon>Tetradontoidea</taxon>
        <taxon>Tetraodontidae</taxon>
        <taxon>Takifugu</taxon>
    </lineage>
</organism>
<evidence type="ECO:0000313" key="16">
    <source>
        <dbReference type="Ensembl" id="ENSTRUP00000043667.3"/>
    </source>
</evidence>
<dbReference type="Gene3D" id="2.40.50.100">
    <property type="match status" value="2"/>
</dbReference>
<accession>H2V386</accession>
<dbReference type="InterPro" id="IPR004167">
    <property type="entry name" value="PSBD"/>
</dbReference>
<evidence type="ECO:0000256" key="9">
    <source>
        <dbReference type="ARBA" id="ARBA00045906"/>
    </source>
</evidence>
<name>H2V386_TAKRU</name>
<reference evidence="16 17" key="1">
    <citation type="journal article" date="2011" name="Genome Biol. Evol.">
        <title>Integration of the genetic map and genome assembly of fugu facilitates insights into distinct features of genome evolution in teleosts and mammals.</title>
        <authorList>
            <person name="Kai W."/>
            <person name="Kikuchi K."/>
            <person name="Tohari S."/>
            <person name="Chew A.K."/>
            <person name="Tay A."/>
            <person name="Fujiwara A."/>
            <person name="Hosoya S."/>
            <person name="Suetake H."/>
            <person name="Naruse K."/>
            <person name="Brenner S."/>
            <person name="Suzuki Y."/>
            <person name="Venkatesh B."/>
        </authorList>
    </citation>
    <scope>NUCLEOTIDE SEQUENCE [LARGE SCALE GENOMIC DNA]</scope>
</reference>
<keyword evidence="3" id="KW-0313">Glucose metabolism</keyword>
<dbReference type="Gene3D" id="3.30.559.10">
    <property type="entry name" value="Chloramphenicol acetyltransferase-like domain"/>
    <property type="match status" value="1"/>
</dbReference>
<dbReference type="InterPro" id="IPR045257">
    <property type="entry name" value="E2/Pdx1"/>
</dbReference>
<dbReference type="FunFam" id="3.30.559.10:FF:000003">
    <property type="entry name" value="Acetyltransferase component of pyruvate dehydrogenase complex"/>
    <property type="match status" value="1"/>
</dbReference>
<proteinExistence type="inferred from homology"/>
<dbReference type="FunFam" id="2.40.50.100:FF:000010">
    <property type="entry name" value="Acetyltransferase component of pyruvate dehydrogenase complex"/>
    <property type="match status" value="2"/>
</dbReference>
<dbReference type="HOGENOM" id="CLU_016733_10_2_1"/>
<dbReference type="RefSeq" id="XP_003971216.2">
    <property type="nucleotide sequence ID" value="XM_003971167.3"/>
</dbReference>
<dbReference type="GO" id="GO:0004742">
    <property type="term" value="F:dihydrolipoyllysine-residue acetyltransferase activity"/>
    <property type="evidence" value="ECO:0007669"/>
    <property type="project" value="UniProtKB-UniRule"/>
</dbReference>
<dbReference type="GO" id="GO:0006006">
    <property type="term" value="P:glucose metabolic process"/>
    <property type="evidence" value="ECO:0007669"/>
    <property type="project" value="UniProtKB-KW"/>
</dbReference>
<dbReference type="EC" id="2.3.1.12" evidence="12"/>
<comment type="similarity">
    <text evidence="2 12">Belongs to the 2-oxoacid dehydrogenase family.</text>
</comment>
<evidence type="ECO:0000256" key="6">
    <source>
        <dbReference type="ARBA" id="ARBA00022946"/>
    </source>
</evidence>
<dbReference type="Pfam" id="PF00198">
    <property type="entry name" value="2-oxoacid_dh"/>
    <property type="match status" value="1"/>
</dbReference>
<evidence type="ECO:0000256" key="5">
    <source>
        <dbReference type="ARBA" id="ARBA00022823"/>
    </source>
</evidence>
<dbReference type="CDD" id="cd06849">
    <property type="entry name" value="lipoyl_domain"/>
    <property type="match status" value="2"/>
</dbReference>
<keyword evidence="6" id="KW-0809">Transit peptide</keyword>
<feature type="compositionally biased region" description="Pro residues" evidence="13">
    <location>
        <begin position="306"/>
        <end position="330"/>
    </location>
</feature>
<dbReference type="GO" id="GO:0005759">
    <property type="term" value="C:mitochondrial matrix"/>
    <property type="evidence" value="ECO:0007669"/>
    <property type="project" value="UniProtKB-SubCell"/>
</dbReference>
<evidence type="ECO:0000259" key="15">
    <source>
        <dbReference type="PROSITE" id="PS51826"/>
    </source>
</evidence>
<evidence type="ECO:0000256" key="8">
    <source>
        <dbReference type="ARBA" id="ARBA00023315"/>
    </source>
</evidence>
<dbReference type="Ensembl" id="ENSTRUT00000043813.3">
    <property type="protein sequence ID" value="ENSTRUP00000043667.3"/>
    <property type="gene ID" value="ENSTRUG00000017045.3"/>
</dbReference>
<comment type="function">
    <text evidence="12">The pyruvate dehydrogenase complex catalyzes the overall conversion of pyruvate to acetyl-CoA and CO(2).</text>
</comment>
<dbReference type="NCBIfam" id="TIGR01349">
    <property type="entry name" value="PDHac_trf_mito"/>
    <property type="match status" value="1"/>
</dbReference>
<comment type="function">
    <text evidence="9">As part of the pyruvate dehydrogenase complex, catalyzes the transfers of an acetyl group to a lipoic acid moiety. The pyruvate dehydrogenase complex, catalyzes the overall conversion of pyruvate to acetyl-CoA and CO(2), and thereby links cytoplasmic glycolysis and the mitochondrial tricarboxylic acid (TCA) cycle.</text>
</comment>
<dbReference type="PANTHER" id="PTHR23151">
    <property type="entry name" value="DIHYDROLIPOAMIDE ACETYL/SUCCINYL-TRANSFERASE-RELATED"/>
    <property type="match status" value="1"/>
</dbReference>
<dbReference type="FunFam" id="4.10.320.10:FF:000005">
    <property type="entry name" value="Acetyltransferase component of pyruvate dehydrogenase complex"/>
    <property type="match status" value="1"/>
</dbReference>
<feature type="region of interest" description="Disordered" evidence="13">
    <location>
        <begin position="303"/>
        <end position="330"/>
    </location>
</feature>
<dbReference type="CTD" id="1737"/>
<dbReference type="PROSITE" id="PS00189">
    <property type="entry name" value="LIPOYL"/>
    <property type="match status" value="2"/>
</dbReference>
<dbReference type="KEGG" id="tru:101074729"/>
<dbReference type="InterPro" id="IPR001078">
    <property type="entry name" value="2-oxoacid_DH_actylTfrase"/>
</dbReference>
<keyword evidence="5 12" id="KW-0450">Lipoyl</keyword>
<sequence>MLRLILRLRPSAGRARPCVLPAGPAALGSRSVPGTSCLRRFHNGAGSRTLSVGSSLIRRGSLLRYPQLTGSCRFYSLPPHQKVELPALSPTMQTGTIARWEKKEGDKINEGDLIAEVETDKATVGFEMLEECYLAKILVPEGTRDVNIGAVICITVENPELIPAFKDVTLDSIKAAGVSPSPSASAPPPPPASAAPAAPGSSYPSHLKITLPALSPTMTMGTVQRWEKKVGEKLGEGDLLAEIETDKATIGFEVQEEGYLAKIMVPEGTRDVPLGTPLCIIVEKESDIAAFKDYVETGVAEASAPAPAPAPAPIPAAPTPGPAVAAAPPPGPRKGRVFVSPLAKKLAAEKGLDLSQVSGSGPDGRITKKDIESFVPPKAAPAVAAAPAAPAAPAPPTAAGAPAGVFTDIPISNIRKVIAQRLMQSKQTIPHYYLSVDVNMDQVLELRQELNDEVKAQNIKLSVNDFIIKASALACLKVPECNSSWMDTVIRQNHVVDVSVAVSTVNGLITPIVFNAHTKGLSAISSDVSALAAKARDGKLQPHEFQGGTFTISNLGMFGVKNFSAIINPPQSCILAVGGSEKRLMPSDNEKGFDVASVMSVTLSCDHRVVDGAVGAQWLAEFRKFLEKPVTMLL</sequence>
<dbReference type="PANTHER" id="PTHR23151:SF90">
    <property type="entry name" value="DIHYDROLIPOYLLYSINE-RESIDUE ACETYLTRANSFERASE COMPONENT OF PYRUVATE DEHYDROGENASE COMPLEX, MITOCHONDRIAL-RELATED"/>
    <property type="match status" value="1"/>
</dbReference>
<evidence type="ECO:0000259" key="14">
    <source>
        <dbReference type="PROSITE" id="PS50968"/>
    </source>
</evidence>
<evidence type="ECO:0000256" key="2">
    <source>
        <dbReference type="ARBA" id="ARBA00007317"/>
    </source>
</evidence>
<dbReference type="SUPFAM" id="SSF51230">
    <property type="entry name" value="Single hybrid motif"/>
    <property type="match status" value="2"/>
</dbReference>
<comment type="subcellular location">
    <subcellularLocation>
        <location evidence="1">Mitochondrion matrix</location>
    </subcellularLocation>
</comment>
<keyword evidence="17" id="KW-1185">Reference proteome</keyword>
<dbReference type="InterPro" id="IPR000089">
    <property type="entry name" value="Biotin_lipoyl"/>
</dbReference>
<dbReference type="eggNOG" id="KOG0557">
    <property type="taxonomic scope" value="Eukaryota"/>
</dbReference>
<feature type="domain" description="Lipoyl-binding" evidence="14">
    <location>
        <begin position="80"/>
        <end position="156"/>
    </location>
</feature>
<comment type="catalytic activity">
    <reaction evidence="11">
        <text>N(6)-[(R)-dihydrolipoyl]-L-lysyl-[protein] + acetyl-CoA = N(6)-[(R)-S(8)-acetyldihydrolipoyl]-L-lysyl-[protein] + CoA</text>
        <dbReference type="Rhea" id="RHEA:17017"/>
        <dbReference type="Rhea" id="RHEA-COMP:10475"/>
        <dbReference type="Rhea" id="RHEA-COMP:10478"/>
        <dbReference type="ChEBI" id="CHEBI:57287"/>
        <dbReference type="ChEBI" id="CHEBI:57288"/>
        <dbReference type="ChEBI" id="CHEBI:83100"/>
        <dbReference type="ChEBI" id="CHEBI:83111"/>
        <dbReference type="EC" id="2.3.1.12"/>
    </reaction>
    <physiologicalReaction direction="left-to-right" evidence="11">
        <dbReference type="Rhea" id="RHEA:17018"/>
    </physiologicalReaction>
</comment>
<evidence type="ECO:0000256" key="7">
    <source>
        <dbReference type="ARBA" id="ARBA00023128"/>
    </source>
</evidence>
<keyword evidence="3" id="KW-0119">Carbohydrate metabolism</keyword>
<dbReference type="SUPFAM" id="SSF47005">
    <property type="entry name" value="Peripheral subunit-binding domain of 2-oxo acid dehydrogenase complex"/>
    <property type="match status" value="1"/>
</dbReference>
<feature type="region of interest" description="Disordered" evidence="13">
    <location>
        <begin position="177"/>
        <end position="200"/>
    </location>
</feature>
<dbReference type="GeneID" id="101074729"/>
<evidence type="ECO:0000256" key="4">
    <source>
        <dbReference type="ARBA" id="ARBA00022679"/>
    </source>
</evidence>
<dbReference type="OrthoDB" id="537444at2759"/>
<dbReference type="PROSITE" id="PS51826">
    <property type="entry name" value="PSBD"/>
    <property type="match status" value="1"/>
</dbReference>
<evidence type="ECO:0000256" key="12">
    <source>
        <dbReference type="RuleBase" id="RU361137"/>
    </source>
</evidence>
<comment type="cofactor">
    <cofactor evidence="12">
        <name>(R)-lipoate</name>
        <dbReference type="ChEBI" id="CHEBI:83088"/>
    </cofactor>
    <text evidence="12">Binds 2 lipoyl cofactors covalently.</text>
</comment>
<dbReference type="InterPro" id="IPR003016">
    <property type="entry name" value="2-oxoA_DH_lipoyl-BS"/>
</dbReference>
<dbReference type="InterPro" id="IPR011053">
    <property type="entry name" value="Single_hybrid_motif"/>
</dbReference>
<reference evidence="16" key="2">
    <citation type="submission" date="2025-08" db="UniProtKB">
        <authorList>
            <consortium name="Ensembl"/>
        </authorList>
    </citation>
    <scope>IDENTIFICATION</scope>
</reference>
<gene>
    <name evidence="16" type="primary">dlat</name>
</gene>
<dbReference type="GO" id="GO:0050908">
    <property type="term" value="P:detection of light stimulus involved in visual perception"/>
    <property type="evidence" value="ECO:0007669"/>
    <property type="project" value="Ensembl"/>
</dbReference>
<evidence type="ECO:0000313" key="17">
    <source>
        <dbReference type="Proteomes" id="UP000005226"/>
    </source>
</evidence>
<dbReference type="OMA" id="TMEFESF"/>